<accession>A0A5B7JZP6</accession>
<gene>
    <name evidence="1" type="ORF">E2C01_097147</name>
</gene>
<protein>
    <submittedName>
        <fullName evidence="1">Uncharacterized protein</fullName>
    </submittedName>
</protein>
<comment type="caution">
    <text evidence="1">The sequence shown here is derived from an EMBL/GenBank/DDBJ whole genome shotgun (WGS) entry which is preliminary data.</text>
</comment>
<dbReference type="Proteomes" id="UP000324222">
    <property type="component" value="Unassembled WGS sequence"/>
</dbReference>
<keyword evidence="2" id="KW-1185">Reference proteome</keyword>
<dbReference type="AlphaFoldDB" id="A0A5B7JZP6"/>
<evidence type="ECO:0000313" key="2">
    <source>
        <dbReference type="Proteomes" id="UP000324222"/>
    </source>
</evidence>
<evidence type="ECO:0000313" key="1">
    <source>
        <dbReference type="EMBL" id="MPD01613.1"/>
    </source>
</evidence>
<organism evidence="1 2">
    <name type="scientific">Portunus trituberculatus</name>
    <name type="common">Swimming crab</name>
    <name type="synonym">Neptunus trituberculatus</name>
    <dbReference type="NCBI Taxonomy" id="210409"/>
    <lineage>
        <taxon>Eukaryota</taxon>
        <taxon>Metazoa</taxon>
        <taxon>Ecdysozoa</taxon>
        <taxon>Arthropoda</taxon>
        <taxon>Crustacea</taxon>
        <taxon>Multicrustacea</taxon>
        <taxon>Malacostraca</taxon>
        <taxon>Eumalacostraca</taxon>
        <taxon>Eucarida</taxon>
        <taxon>Decapoda</taxon>
        <taxon>Pleocyemata</taxon>
        <taxon>Brachyura</taxon>
        <taxon>Eubrachyura</taxon>
        <taxon>Portunoidea</taxon>
        <taxon>Portunidae</taxon>
        <taxon>Portuninae</taxon>
        <taxon>Portunus</taxon>
    </lineage>
</organism>
<name>A0A5B7JZP6_PORTR</name>
<proteinExistence type="predicted"/>
<dbReference type="EMBL" id="VSRR010127898">
    <property type="protein sequence ID" value="MPD01613.1"/>
    <property type="molecule type" value="Genomic_DNA"/>
</dbReference>
<reference evidence="1 2" key="1">
    <citation type="submission" date="2019-05" db="EMBL/GenBank/DDBJ databases">
        <title>Another draft genome of Portunus trituberculatus and its Hox gene families provides insights of decapod evolution.</title>
        <authorList>
            <person name="Jeong J.-H."/>
            <person name="Song I."/>
            <person name="Kim S."/>
            <person name="Choi T."/>
            <person name="Kim D."/>
            <person name="Ryu S."/>
            <person name="Kim W."/>
        </authorList>
    </citation>
    <scope>NUCLEOTIDE SEQUENCE [LARGE SCALE GENOMIC DNA]</scope>
    <source>
        <tissue evidence="1">Muscle</tissue>
    </source>
</reference>
<sequence>MYHNTFVVYEQIRILVYTTETNSIVDSVYHIKVTQSRANSQEHNNYCESALTKHLAAKSTVPAAFTPPICWS</sequence>